<dbReference type="EMBL" id="FJUY01000004">
    <property type="protein sequence ID" value="CZT17602.1"/>
    <property type="molecule type" value="Genomic_DNA"/>
</dbReference>
<accession>A0A2D3UNH6</accession>
<sequence>MAYSIYRYTLSLLCVEHMSYDGYRLTLADSYLPKSAIPTELGPDASIIIYASANNCLGLSILKLGEYCNKG</sequence>
<keyword evidence="2" id="KW-1185">Reference proteome</keyword>
<evidence type="ECO:0000313" key="2">
    <source>
        <dbReference type="Proteomes" id="UP000225277"/>
    </source>
</evidence>
<dbReference type="RefSeq" id="XP_023624493.1">
    <property type="nucleotide sequence ID" value="XM_023768725.1"/>
</dbReference>
<dbReference type="Proteomes" id="UP000225277">
    <property type="component" value="Unassembled WGS sequence"/>
</dbReference>
<protein>
    <submittedName>
        <fullName evidence="1">Uncharacterized protein</fullName>
    </submittedName>
</protein>
<dbReference type="GeneID" id="35598640"/>
<evidence type="ECO:0000313" key="1">
    <source>
        <dbReference type="EMBL" id="CZT17602.1"/>
    </source>
</evidence>
<gene>
    <name evidence="1" type="ORF">RCC_03438</name>
</gene>
<dbReference type="AlphaFoldDB" id="A0A2D3UNH6"/>
<name>A0A2D3UNH6_9PEZI</name>
<proteinExistence type="predicted"/>
<reference evidence="1 2" key="1">
    <citation type="submission" date="2016-03" db="EMBL/GenBank/DDBJ databases">
        <authorList>
            <person name="Ploux O."/>
        </authorList>
    </citation>
    <scope>NUCLEOTIDE SEQUENCE [LARGE SCALE GENOMIC DNA]</scope>
    <source>
        <strain evidence="1 2">URUG2</strain>
    </source>
</reference>
<organism evidence="1 2">
    <name type="scientific">Ramularia collo-cygni</name>
    <dbReference type="NCBI Taxonomy" id="112498"/>
    <lineage>
        <taxon>Eukaryota</taxon>
        <taxon>Fungi</taxon>
        <taxon>Dikarya</taxon>
        <taxon>Ascomycota</taxon>
        <taxon>Pezizomycotina</taxon>
        <taxon>Dothideomycetes</taxon>
        <taxon>Dothideomycetidae</taxon>
        <taxon>Mycosphaerellales</taxon>
        <taxon>Mycosphaerellaceae</taxon>
        <taxon>Ramularia</taxon>
    </lineage>
</organism>